<comment type="caution">
    <text evidence="1">The sequence shown here is derived from an EMBL/GenBank/DDBJ whole genome shotgun (WGS) entry which is preliminary data.</text>
</comment>
<sequence>MNQWPGKEAGVNFRSTKRLKEADQDYCIVSLRLGCCLEFIIYIHDLMVSKMYTLMISDDTLTMLLQDFVVACTLVKSWYAVLYSECLGFSRFRASSIWARLWDGLLFRFVYFYTYFIREGWSRV</sequence>
<evidence type="ECO:0000313" key="1">
    <source>
        <dbReference type="EMBL" id="KAK1372870.1"/>
    </source>
</evidence>
<proteinExistence type="predicted"/>
<name>A0AAD8MEJ2_9APIA</name>
<reference evidence="1" key="2">
    <citation type="submission" date="2023-05" db="EMBL/GenBank/DDBJ databases">
        <authorList>
            <person name="Schelkunov M.I."/>
        </authorList>
    </citation>
    <scope>NUCLEOTIDE SEQUENCE</scope>
    <source>
        <strain evidence="1">Hsosn_3</strain>
        <tissue evidence="1">Leaf</tissue>
    </source>
</reference>
<dbReference type="EMBL" id="JAUIZM010000007">
    <property type="protein sequence ID" value="KAK1372870.1"/>
    <property type="molecule type" value="Genomic_DNA"/>
</dbReference>
<dbReference type="AlphaFoldDB" id="A0AAD8MEJ2"/>
<keyword evidence="2" id="KW-1185">Reference proteome</keyword>
<accession>A0AAD8MEJ2</accession>
<dbReference type="Proteomes" id="UP001237642">
    <property type="component" value="Unassembled WGS sequence"/>
</dbReference>
<organism evidence="1 2">
    <name type="scientific">Heracleum sosnowskyi</name>
    <dbReference type="NCBI Taxonomy" id="360622"/>
    <lineage>
        <taxon>Eukaryota</taxon>
        <taxon>Viridiplantae</taxon>
        <taxon>Streptophyta</taxon>
        <taxon>Embryophyta</taxon>
        <taxon>Tracheophyta</taxon>
        <taxon>Spermatophyta</taxon>
        <taxon>Magnoliopsida</taxon>
        <taxon>eudicotyledons</taxon>
        <taxon>Gunneridae</taxon>
        <taxon>Pentapetalae</taxon>
        <taxon>asterids</taxon>
        <taxon>campanulids</taxon>
        <taxon>Apiales</taxon>
        <taxon>Apiaceae</taxon>
        <taxon>Apioideae</taxon>
        <taxon>apioid superclade</taxon>
        <taxon>Tordylieae</taxon>
        <taxon>Tordyliinae</taxon>
        <taxon>Heracleum</taxon>
    </lineage>
</organism>
<protein>
    <submittedName>
        <fullName evidence="1">Uncharacterized protein</fullName>
    </submittedName>
</protein>
<gene>
    <name evidence="1" type="ORF">POM88_029063</name>
</gene>
<reference evidence="1" key="1">
    <citation type="submission" date="2023-02" db="EMBL/GenBank/DDBJ databases">
        <title>Genome of toxic invasive species Heracleum sosnowskyi carries increased number of genes despite the absence of recent whole-genome duplications.</title>
        <authorList>
            <person name="Schelkunov M."/>
            <person name="Shtratnikova V."/>
            <person name="Makarenko M."/>
            <person name="Klepikova A."/>
            <person name="Omelchenko D."/>
            <person name="Novikova G."/>
            <person name="Obukhova E."/>
            <person name="Bogdanov V."/>
            <person name="Penin A."/>
            <person name="Logacheva M."/>
        </authorList>
    </citation>
    <scope>NUCLEOTIDE SEQUENCE</scope>
    <source>
        <strain evidence="1">Hsosn_3</strain>
        <tissue evidence="1">Leaf</tissue>
    </source>
</reference>
<evidence type="ECO:0000313" key="2">
    <source>
        <dbReference type="Proteomes" id="UP001237642"/>
    </source>
</evidence>